<feature type="compositionally biased region" description="Polar residues" evidence="10">
    <location>
        <begin position="603"/>
        <end position="613"/>
    </location>
</feature>
<dbReference type="Gene3D" id="1.10.510.10">
    <property type="entry name" value="Transferase(Phosphotransferase) domain 1"/>
    <property type="match status" value="1"/>
</dbReference>
<feature type="compositionally biased region" description="Polar residues" evidence="10">
    <location>
        <begin position="455"/>
        <end position="473"/>
    </location>
</feature>
<protein>
    <recommendedName>
        <fullName evidence="11">Protein kinase domain-containing protein</fullName>
    </recommendedName>
</protein>
<dbReference type="SMART" id="SM00220">
    <property type="entry name" value="S_TKc"/>
    <property type="match status" value="1"/>
</dbReference>
<dbReference type="PROSITE" id="PS50011">
    <property type="entry name" value="PROTEIN_KINASE_DOM"/>
    <property type="match status" value="1"/>
</dbReference>
<evidence type="ECO:0000256" key="1">
    <source>
        <dbReference type="ARBA" id="ARBA00022527"/>
    </source>
</evidence>
<dbReference type="SUPFAM" id="SSF56112">
    <property type="entry name" value="Protein kinase-like (PK-like)"/>
    <property type="match status" value="1"/>
</dbReference>
<feature type="compositionally biased region" description="Acidic residues" evidence="10">
    <location>
        <begin position="646"/>
        <end position="657"/>
    </location>
</feature>
<dbReference type="GO" id="GO:0004674">
    <property type="term" value="F:protein serine/threonine kinase activity"/>
    <property type="evidence" value="ECO:0007669"/>
    <property type="project" value="UniProtKB-KW"/>
</dbReference>
<keyword evidence="5 7" id="KW-0067">ATP-binding</keyword>
<feature type="compositionally biased region" description="Polar residues" evidence="10">
    <location>
        <begin position="389"/>
        <end position="402"/>
    </location>
</feature>
<evidence type="ECO:0000256" key="2">
    <source>
        <dbReference type="ARBA" id="ARBA00022679"/>
    </source>
</evidence>
<feature type="region of interest" description="Disordered" evidence="10">
    <location>
        <begin position="377"/>
        <end position="437"/>
    </location>
</feature>
<dbReference type="InterPro" id="IPR017441">
    <property type="entry name" value="Protein_kinase_ATP_BS"/>
</dbReference>
<gene>
    <name evidence="12" type="ORF">AMON00008_LOCUS51103</name>
</gene>
<dbReference type="AlphaFoldDB" id="A0A7S4WE56"/>
<keyword evidence="3 7" id="KW-0547">Nucleotide-binding</keyword>
<keyword evidence="2" id="KW-0808">Transferase</keyword>
<dbReference type="InterPro" id="IPR011009">
    <property type="entry name" value="Kinase-like_dom_sf"/>
</dbReference>
<evidence type="ECO:0000256" key="7">
    <source>
        <dbReference type="PIRSR" id="PIRSR630616-2"/>
    </source>
</evidence>
<organism evidence="12">
    <name type="scientific">Alexandrium monilatum</name>
    <dbReference type="NCBI Taxonomy" id="311494"/>
    <lineage>
        <taxon>Eukaryota</taxon>
        <taxon>Sar</taxon>
        <taxon>Alveolata</taxon>
        <taxon>Dinophyceae</taxon>
        <taxon>Gonyaulacales</taxon>
        <taxon>Pyrocystaceae</taxon>
        <taxon>Alexandrium</taxon>
    </lineage>
</organism>
<feature type="region of interest" description="Disordered" evidence="10">
    <location>
        <begin position="450"/>
        <end position="694"/>
    </location>
</feature>
<feature type="active site" description="Proton acceptor" evidence="6">
    <location>
        <position position="257"/>
    </location>
</feature>
<dbReference type="PROSITE" id="PS00107">
    <property type="entry name" value="PROTEIN_KINASE_ATP"/>
    <property type="match status" value="1"/>
</dbReference>
<dbReference type="GO" id="GO:0005524">
    <property type="term" value="F:ATP binding"/>
    <property type="evidence" value="ECO:0007669"/>
    <property type="project" value="UniProtKB-UniRule"/>
</dbReference>
<evidence type="ECO:0000313" key="12">
    <source>
        <dbReference type="EMBL" id="CAE4647535.1"/>
    </source>
</evidence>
<name>A0A7S4WE56_9DINO</name>
<accession>A0A7S4WE56</accession>
<evidence type="ECO:0000256" key="8">
    <source>
        <dbReference type="PIRSR" id="PIRSR630616-3"/>
    </source>
</evidence>
<dbReference type="InterPro" id="IPR000719">
    <property type="entry name" value="Prot_kinase_dom"/>
</dbReference>
<proteinExistence type="predicted"/>
<feature type="compositionally biased region" description="Low complexity" evidence="10">
    <location>
        <begin position="549"/>
        <end position="581"/>
    </location>
</feature>
<evidence type="ECO:0000256" key="5">
    <source>
        <dbReference type="ARBA" id="ARBA00022840"/>
    </source>
</evidence>
<evidence type="ECO:0000256" key="9">
    <source>
        <dbReference type="PROSITE-ProRule" id="PRU10141"/>
    </source>
</evidence>
<evidence type="ECO:0000256" key="3">
    <source>
        <dbReference type="ARBA" id="ARBA00022741"/>
    </source>
</evidence>
<evidence type="ECO:0000256" key="6">
    <source>
        <dbReference type="PIRSR" id="PIRSR630616-1"/>
    </source>
</evidence>
<feature type="cross-link" description="Glycyl lysine isopeptide (Lys-Gly) (interchain with G-Cter in SUMO2)" evidence="8">
    <location>
        <position position="259"/>
    </location>
</feature>
<feature type="binding site" evidence="7">
    <location>
        <position position="275"/>
    </location>
    <ligand>
        <name>ATP</name>
        <dbReference type="ChEBI" id="CHEBI:30616"/>
    </ligand>
</feature>
<feature type="binding site" evidence="9">
    <location>
        <position position="144"/>
    </location>
    <ligand>
        <name>ATP</name>
        <dbReference type="ChEBI" id="CHEBI:30616"/>
    </ligand>
</feature>
<keyword evidence="1" id="KW-0723">Serine/threonine-protein kinase</keyword>
<dbReference type="InterPro" id="IPR008271">
    <property type="entry name" value="Ser/Thr_kinase_AS"/>
</dbReference>
<sequence length="694" mass="73737">MLSVFAPLGSEPQAPNGWQQPAPPAVELRLEAQQLVLAPPGELPTAVPLFFVEVRLGQDVGSGAPLIVVAGEEAGTIWLVLVDGDRSAGVRAISMMGRAGAIRSDLTGSFSIKPKPLGSGGNAAVYRASARCPAGEGAEEVVVKMGFARDGGQAARPAEWIPQDVRREVEALSAAQRHPNIVGFHGLFRVVEHAKGSEKDGSQQVTRWVIALQLCQQGDLFGMVSERPASEAQARDIMRGLMSALAHMHHLGIVHRDVKPQNVLMAANGRAMLADFGLACRLSDAREMQRHCGTPSFAAPEVLRGERYGQKVDCFGAGALLLFALTGDTLPYDDVSPRLRLSVTDSCKGFVLSLLARSPEERPEAAEALRHEWTWRGPARPRSLPQCRRSGTSFPGDSSVASGGTAPVPERTPRQRSKRSSSLAGAAPPPTATVTKRFSRLPQIFAVAKKRGATVSVSDRPTTDWRSTASEQGTSDDEEFTPWPSDRTSENDVDNSSTPRVGAQKTEEGGGGLRNSICRRLRRILPPGAWDPSAPMAPRPTQARTRGGSRLPSSARSEASSGAEGPGAAVQRVAADAAAPMAVPPPSPPPSQRPRTRGRIMDPSSSAGQSQPSHVGLTALRLASRTGEQTDAAGAGGGAEQVHEEDHEEDLTEEEEDPPRSVQQSHVVLPPAVPPPANAHRRTQPVTGRRMSLP</sequence>
<dbReference type="EMBL" id="HBNR01072091">
    <property type="protein sequence ID" value="CAE4647535.1"/>
    <property type="molecule type" value="Transcribed_RNA"/>
</dbReference>
<evidence type="ECO:0000256" key="4">
    <source>
        <dbReference type="ARBA" id="ARBA00022777"/>
    </source>
</evidence>
<reference evidence="12" key="1">
    <citation type="submission" date="2021-01" db="EMBL/GenBank/DDBJ databases">
        <authorList>
            <person name="Corre E."/>
            <person name="Pelletier E."/>
            <person name="Niang G."/>
            <person name="Scheremetjew M."/>
            <person name="Finn R."/>
            <person name="Kale V."/>
            <person name="Holt S."/>
            <person name="Cochrane G."/>
            <person name="Meng A."/>
            <person name="Brown T."/>
            <person name="Cohen L."/>
        </authorList>
    </citation>
    <scope>NUCLEOTIDE SEQUENCE</scope>
    <source>
        <strain evidence="12">CCMP3105</strain>
    </source>
</reference>
<dbReference type="PROSITE" id="PS00108">
    <property type="entry name" value="PROTEIN_KINASE_ST"/>
    <property type="match status" value="1"/>
</dbReference>
<feature type="compositionally biased region" description="Pro residues" evidence="10">
    <location>
        <begin position="582"/>
        <end position="592"/>
    </location>
</feature>
<feature type="domain" description="Protein kinase" evidence="11">
    <location>
        <begin position="111"/>
        <end position="374"/>
    </location>
</feature>
<keyword evidence="4" id="KW-0418">Kinase</keyword>
<dbReference type="Pfam" id="PF00069">
    <property type="entry name" value="Pkinase"/>
    <property type="match status" value="1"/>
</dbReference>
<dbReference type="InterPro" id="IPR030616">
    <property type="entry name" value="Aur-like"/>
</dbReference>
<dbReference type="PANTHER" id="PTHR24350">
    <property type="entry name" value="SERINE/THREONINE-PROTEIN KINASE IAL-RELATED"/>
    <property type="match status" value="1"/>
</dbReference>
<evidence type="ECO:0000256" key="10">
    <source>
        <dbReference type="SAM" id="MobiDB-lite"/>
    </source>
</evidence>
<evidence type="ECO:0000259" key="11">
    <source>
        <dbReference type="PROSITE" id="PS50011"/>
    </source>
</evidence>